<dbReference type="Proteomes" id="UP001314205">
    <property type="component" value="Unassembled WGS sequence"/>
</dbReference>
<evidence type="ECO:0000256" key="1">
    <source>
        <dbReference type="SAM" id="SignalP"/>
    </source>
</evidence>
<sequence>MYSTKKFLIVCICLISIPACLSKSENQDSDVLHRAKRQLLFPNSTLLQLNAGVGTPTPIKTINVNWAFQANFQLPWNRTQIPLDVLEADSGYPGLSRGKREVSNNAITSSDERIYYENDARLYHFYKYVEDVLNGFGHNGTACVLRALCHLGAEPLHNDDDEDLLHELASYVLNPENDNFGGETTNAETFPYIKAFKSGESLEYCMEMYNCSISLVEMFTKINDIS</sequence>
<evidence type="ECO:0000313" key="3">
    <source>
        <dbReference type="Proteomes" id="UP001314205"/>
    </source>
</evidence>
<comment type="caution">
    <text evidence="2">The sequence shown here is derived from an EMBL/GenBank/DDBJ whole genome shotgun (WGS) entry which is preliminary data.</text>
</comment>
<protein>
    <submittedName>
        <fullName evidence="2">Uncharacterized protein</fullName>
    </submittedName>
</protein>
<dbReference type="Pfam" id="PF07841">
    <property type="entry name" value="DM4_12"/>
    <property type="match status" value="1"/>
</dbReference>
<dbReference type="InterPro" id="IPR006631">
    <property type="entry name" value="DM4_12"/>
</dbReference>
<keyword evidence="1" id="KW-0732">Signal</keyword>
<name>A0AAV1KE62_9NEOP</name>
<proteinExistence type="predicted"/>
<organism evidence="2 3">
    <name type="scientific">Parnassius mnemosyne</name>
    <name type="common">clouded apollo</name>
    <dbReference type="NCBI Taxonomy" id="213953"/>
    <lineage>
        <taxon>Eukaryota</taxon>
        <taxon>Metazoa</taxon>
        <taxon>Ecdysozoa</taxon>
        <taxon>Arthropoda</taxon>
        <taxon>Hexapoda</taxon>
        <taxon>Insecta</taxon>
        <taxon>Pterygota</taxon>
        <taxon>Neoptera</taxon>
        <taxon>Endopterygota</taxon>
        <taxon>Lepidoptera</taxon>
        <taxon>Glossata</taxon>
        <taxon>Ditrysia</taxon>
        <taxon>Papilionoidea</taxon>
        <taxon>Papilionidae</taxon>
        <taxon>Parnassiinae</taxon>
        <taxon>Parnassini</taxon>
        <taxon>Parnassius</taxon>
        <taxon>Driopa</taxon>
    </lineage>
</organism>
<evidence type="ECO:0000313" key="2">
    <source>
        <dbReference type="EMBL" id="CAK1580844.1"/>
    </source>
</evidence>
<feature type="chain" id="PRO_5043471860" evidence="1">
    <location>
        <begin position="23"/>
        <end position="226"/>
    </location>
</feature>
<gene>
    <name evidence="2" type="ORF">PARMNEM_LOCUS2586</name>
</gene>
<dbReference type="SMART" id="SM00718">
    <property type="entry name" value="DM4_12"/>
    <property type="match status" value="1"/>
</dbReference>
<accession>A0AAV1KE62</accession>
<feature type="signal peptide" evidence="1">
    <location>
        <begin position="1"/>
        <end position="22"/>
    </location>
</feature>
<dbReference type="PANTHER" id="PTHR21398:SF4">
    <property type="entry name" value="AGAP002980-PA"/>
    <property type="match status" value="1"/>
</dbReference>
<dbReference type="AlphaFoldDB" id="A0AAV1KE62"/>
<dbReference type="EMBL" id="CAVLGL010000024">
    <property type="protein sequence ID" value="CAK1580844.1"/>
    <property type="molecule type" value="Genomic_DNA"/>
</dbReference>
<reference evidence="2 3" key="1">
    <citation type="submission" date="2023-11" db="EMBL/GenBank/DDBJ databases">
        <authorList>
            <person name="Hedman E."/>
            <person name="Englund M."/>
            <person name="Stromberg M."/>
            <person name="Nyberg Akerstrom W."/>
            <person name="Nylinder S."/>
            <person name="Jareborg N."/>
            <person name="Kallberg Y."/>
            <person name="Kronander E."/>
        </authorList>
    </citation>
    <scope>NUCLEOTIDE SEQUENCE [LARGE SCALE GENOMIC DNA]</scope>
</reference>
<keyword evidence="3" id="KW-1185">Reference proteome</keyword>
<dbReference type="PANTHER" id="PTHR21398">
    <property type="entry name" value="AGAP007094-PA"/>
    <property type="match status" value="1"/>
</dbReference>